<dbReference type="Proteomes" id="UP000179807">
    <property type="component" value="Unassembled WGS sequence"/>
</dbReference>
<accession>A0A1J4J6J8</accession>
<keyword evidence="2" id="KW-1185">Reference proteome</keyword>
<dbReference type="RefSeq" id="XP_068347987.1">
    <property type="nucleotide sequence ID" value="XM_068512349.1"/>
</dbReference>
<evidence type="ECO:0000313" key="1">
    <source>
        <dbReference type="EMBL" id="OHS94850.1"/>
    </source>
</evidence>
<sequence length="783" mass="91072">MVSMIENVHNSHLFENHDYSPNVPSISLGCRNDKVLCNIPEHTITHYLFLDSILENSPVSDSEMVVFDSQDNEKSSFPFVYVHYPAVFIQIGNHYVMPANFKREKQSSSQVCEKMREAKKVKNNKLIEKNAKKATYIHKCQPSTNTVIIQTKNIQFHSQVSDVTKLVMENLLCNVTTKFKNWRHNEYMKRLSFIIAMYSPSILNIIRQIIPLPSMTTINNEFRNQVRSIRMCLTDYQYIEEMLNIIKYPSFEGQYRCCVAFDAIKFKLFEKKSELNETLPILDNEQNYIDEIDSDDEDYHEVNENIEETLCTQTQLFEKITNNEKIGIDECPMIIGDINRKQSIEIIREELKALPRPKSPKQFSNLFIALAMPLDYEIDNIVIHTIPHSNGQAGVEIREDFMNLLLFLRYHTRFFPVYACVDGDIGYSRYHREFYDFWRSLNSDDISKLIQYVPIYSESKPLFITDLIHYGKNRRSWLLFHVLTVHPTDSSFFLDIEKIKSCCDLGDILIDMSPLGKMQDEYPIGLFSIPVVKNLLEHNFYHEALYVLPVAFWFESVRNEKIDRETRILLLKLSFKINMKFINYIETNKLGHGIAKAGVTNNDKKRQYVAPLEALVRAVNTLLVMIYELQKGGTINFSRLSTMTEEHVNGQIRTGCRRNDSLESILSFLSKYNLGVSFINQMGIKTRKRRRDYQGGITFDDTIRKDDLASIKFTEVTDDMIINGFFALCGYRENIDLSNAFLLSEILYTFIEKLYLCHAPIKIPRNGTLGRSGESIISRNLTK</sequence>
<evidence type="ECO:0000313" key="2">
    <source>
        <dbReference type="Proteomes" id="UP000179807"/>
    </source>
</evidence>
<gene>
    <name evidence="1" type="ORF">TRFO_38954</name>
</gene>
<proteinExistence type="predicted"/>
<reference evidence="1" key="1">
    <citation type="submission" date="2016-10" db="EMBL/GenBank/DDBJ databases">
        <authorList>
            <person name="Benchimol M."/>
            <person name="Almeida L.G."/>
            <person name="Vasconcelos A.T."/>
            <person name="Perreira-Neves A."/>
            <person name="Rosa I.A."/>
            <person name="Tasca T."/>
            <person name="Bogo M.R."/>
            <person name="de Souza W."/>
        </authorList>
    </citation>
    <scope>NUCLEOTIDE SEQUENCE [LARGE SCALE GENOMIC DNA]</scope>
    <source>
        <strain evidence="1">K</strain>
    </source>
</reference>
<dbReference type="GeneID" id="94847053"/>
<name>A0A1J4J6J8_9EUKA</name>
<dbReference type="EMBL" id="MLAK01001283">
    <property type="protein sequence ID" value="OHS94850.1"/>
    <property type="molecule type" value="Genomic_DNA"/>
</dbReference>
<protein>
    <submittedName>
        <fullName evidence="1">Uncharacterized protein</fullName>
    </submittedName>
</protein>
<dbReference type="OrthoDB" id="10614795at2759"/>
<comment type="caution">
    <text evidence="1">The sequence shown here is derived from an EMBL/GenBank/DDBJ whole genome shotgun (WGS) entry which is preliminary data.</text>
</comment>
<organism evidence="1 2">
    <name type="scientific">Tritrichomonas foetus</name>
    <dbReference type="NCBI Taxonomy" id="1144522"/>
    <lineage>
        <taxon>Eukaryota</taxon>
        <taxon>Metamonada</taxon>
        <taxon>Parabasalia</taxon>
        <taxon>Tritrichomonadida</taxon>
        <taxon>Tritrichomonadidae</taxon>
        <taxon>Tritrichomonas</taxon>
    </lineage>
</organism>
<dbReference type="AlphaFoldDB" id="A0A1J4J6J8"/>
<dbReference type="VEuPathDB" id="TrichDB:TRFO_38954"/>